<reference evidence="1" key="1">
    <citation type="journal article" date="2016" name="Gigascience">
        <title>De novo construction of an expanded transcriptome assembly for the western tarnished plant bug, Lygus hesperus.</title>
        <authorList>
            <person name="Tassone E.E."/>
            <person name="Geib S.M."/>
            <person name="Hall B."/>
            <person name="Fabrick J.A."/>
            <person name="Brent C.S."/>
            <person name="Hull J.J."/>
        </authorList>
    </citation>
    <scope>NUCLEOTIDE SEQUENCE</scope>
</reference>
<proteinExistence type="predicted"/>
<dbReference type="AlphaFoldDB" id="A0A146L3N0"/>
<accession>A0A146L3N0</accession>
<dbReference type="EMBL" id="GDHC01015478">
    <property type="protein sequence ID" value="JAQ03151.1"/>
    <property type="molecule type" value="Transcribed_RNA"/>
</dbReference>
<evidence type="ECO:0000313" key="1">
    <source>
        <dbReference type="EMBL" id="JAQ03151.1"/>
    </source>
</evidence>
<protein>
    <submittedName>
        <fullName evidence="1">Uncharacterized protein</fullName>
    </submittedName>
</protein>
<name>A0A146L3N0_LYGHE</name>
<sequence>MSRDFLQAFFSQQAIQVYFPSASVRCAHPAQEKDRAMHATQKSNKSHCVAAICYSPLSLHWTSFAAFKRLVNAHVVCSVYPQSCPHQQSHQSIADNEDDWCDVQLPVVRRAEKVMNSGVVISDELRALFLDTPLPRQHSTVCKEEQERQKCLGSATYHCNDDSIRLS</sequence>
<organism evidence="1">
    <name type="scientific">Lygus hesperus</name>
    <name type="common">Western plant bug</name>
    <dbReference type="NCBI Taxonomy" id="30085"/>
    <lineage>
        <taxon>Eukaryota</taxon>
        <taxon>Metazoa</taxon>
        <taxon>Ecdysozoa</taxon>
        <taxon>Arthropoda</taxon>
        <taxon>Hexapoda</taxon>
        <taxon>Insecta</taxon>
        <taxon>Pterygota</taxon>
        <taxon>Neoptera</taxon>
        <taxon>Paraneoptera</taxon>
        <taxon>Hemiptera</taxon>
        <taxon>Heteroptera</taxon>
        <taxon>Panheteroptera</taxon>
        <taxon>Cimicomorpha</taxon>
        <taxon>Miridae</taxon>
        <taxon>Mirini</taxon>
        <taxon>Lygus</taxon>
    </lineage>
</organism>
<gene>
    <name evidence="1" type="ORF">g.42486</name>
</gene>